<proteinExistence type="predicted"/>
<evidence type="ECO:0000256" key="1">
    <source>
        <dbReference type="ARBA" id="ARBA00022729"/>
    </source>
</evidence>
<reference evidence="5 6" key="1">
    <citation type="submission" date="2014-02" db="EMBL/GenBank/DDBJ databases">
        <title>Draft genome sequence of Lysinibacillus sinduriensis JCM 15800.</title>
        <authorList>
            <person name="Zhang F."/>
            <person name="Wang G."/>
            <person name="Zhang L."/>
        </authorList>
    </citation>
    <scope>NUCLEOTIDE SEQUENCE [LARGE SCALE GENOMIC DNA]</scope>
    <source>
        <strain evidence="5 6">JCM 15800</strain>
    </source>
</reference>
<dbReference type="Proteomes" id="UP000030408">
    <property type="component" value="Unassembled WGS sequence"/>
</dbReference>
<sequence length="187" mass="20967">MKKWLMLALALFVLTACNNTEDSKNEESNTEVNNTEDLAASTEETENEIGFEVLGDEIEQAINVPEEEQAAILAAFDEYIAAFNAKDIDRYTQTLSNNPKGFEYEEDVNAAKQAFAQYNIERTAKDTTIVKYSEEEAQVFANLDIQMTEIETNAELASSGRQVTVFVKEDEAWKVTSVYYIGNNSGQ</sequence>
<dbReference type="InterPro" id="IPR032710">
    <property type="entry name" value="NTF2-like_dom_sf"/>
</dbReference>
<evidence type="ECO:0000256" key="2">
    <source>
        <dbReference type="SAM" id="MobiDB-lite"/>
    </source>
</evidence>
<gene>
    <name evidence="5" type="ORF">CD33_06480</name>
</gene>
<evidence type="ECO:0000259" key="4">
    <source>
        <dbReference type="Pfam" id="PF13474"/>
    </source>
</evidence>
<dbReference type="Gene3D" id="3.10.450.50">
    <property type="match status" value="1"/>
</dbReference>
<dbReference type="RefSeq" id="WP_036199126.1">
    <property type="nucleotide sequence ID" value="NZ_AVCY01000011.1"/>
</dbReference>
<evidence type="ECO:0000313" key="6">
    <source>
        <dbReference type="Proteomes" id="UP000030408"/>
    </source>
</evidence>
<feature type="signal peptide" evidence="3">
    <location>
        <begin position="1"/>
        <end position="18"/>
    </location>
</feature>
<dbReference type="PROSITE" id="PS51257">
    <property type="entry name" value="PROKAR_LIPOPROTEIN"/>
    <property type="match status" value="1"/>
</dbReference>
<protein>
    <recommendedName>
        <fullName evidence="4">SnoaL-like domain-containing protein</fullName>
    </recommendedName>
</protein>
<feature type="region of interest" description="Disordered" evidence="2">
    <location>
        <begin position="20"/>
        <end position="44"/>
    </location>
</feature>
<keyword evidence="6" id="KW-1185">Reference proteome</keyword>
<dbReference type="SUPFAM" id="SSF54427">
    <property type="entry name" value="NTF2-like"/>
    <property type="match status" value="1"/>
</dbReference>
<comment type="caution">
    <text evidence="5">The sequence shown here is derived from an EMBL/GenBank/DDBJ whole genome shotgun (WGS) entry which is preliminary data.</text>
</comment>
<dbReference type="STRING" id="1384057.CD33_06480"/>
<feature type="chain" id="PRO_5039178707" description="SnoaL-like domain-containing protein" evidence="3">
    <location>
        <begin position="19"/>
        <end position="187"/>
    </location>
</feature>
<evidence type="ECO:0000313" key="5">
    <source>
        <dbReference type="EMBL" id="KGR76512.1"/>
    </source>
</evidence>
<dbReference type="Pfam" id="PF13474">
    <property type="entry name" value="SnoaL_3"/>
    <property type="match status" value="1"/>
</dbReference>
<dbReference type="eggNOG" id="ENOG5032SG6">
    <property type="taxonomic scope" value="Bacteria"/>
</dbReference>
<organism evidence="5 6">
    <name type="scientific">Ureibacillus sinduriensis BLB-1 = JCM 15800</name>
    <dbReference type="NCBI Taxonomy" id="1384057"/>
    <lineage>
        <taxon>Bacteria</taxon>
        <taxon>Bacillati</taxon>
        <taxon>Bacillota</taxon>
        <taxon>Bacilli</taxon>
        <taxon>Bacillales</taxon>
        <taxon>Caryophanaceae</taxon>
        <taxon>Ureibacillus</taxon>
    </lineage>
</organism>
<keyword evidence="1 3" id="KW-0732">Signal</keyword>
<name>A0A0A3INU5_9BACL</name>
<dbReference type="OrthoDB" id="2839093at2"/>
<accession>A0A0A3INU5</accession>
<feature type="domain" description="SnoaL-like" evidence="4">
    <location>
        <begin position="72"/>
        <end position="176"/>
    </location>
</feature>
<evidence type="ECO:0000256" key="3">
    <source>
        <dbReference type="SAM" id="SignalP"/>
    </source>
</evidence>
<dbReference type="InterPro" id="IPR012640">
    <property type="entry name" value="Membr_lipoprot_lipid_attach_CS"/>
</dbReference>
<dbReference type="Pfam" id="PF08139">
    <property type="entry name" value="LPAM_1"/>
    <property type="match status" value="1"/>
</dbReference>
<dbReference type="EMBL" id="JPVO01000045">
    <property type="protein sequence ID" value="KGR76512.1"/>
    <property type="molecule type" value="Genomic_DNA"/>
</dbReference>
<dbReference type="AlphaFoldDB" id="A0A0A3INU5"/>
<dbReference type="InterPro" id="IPR037401">
    <property type="entry name" value="SnoaL-like"/>
</dbReference>